<dbReference type="EMBL" id="CADIKH010000009">
    <property type="protein sequence ID" value="CAB3754235.1"/>
    <property type="molecule type" value="Genomic_DNA"/>
</dbReference>
<gene>
    <name evidence="2" type="ORF">LMG29542_02286</name>
</gene>
<feature type="transmembrane region" description="Helical" evidence="1">
    <location>
        <begin position="38"/>
        <end position="57"/>
    </location>
</feature>
<dbReference type="Proteomes" id="UP000494363">
    <property type="component" value="Unassembled WGS sequence"/>
</dbReference>
<organism evidence="2 3">
    <name type="scientific">Paraburkholderia humisilvae</name>
    <dbReference type="NCBI Taxonomy" id="627669"/>
    <lineage>
        <taxon>Bacteria</taxon>
        <taxon>Pseudomonadati</taxon>
        <taxon>Pseudomonadota</taxon>
        <taxon>Betaproteobacteria</taxon>
        <taxon>Burkholderiales</taxon>
        <taxon>Burkholderiaceae</taxon>
        <taxon>Paraburkholderia</taxon>
    </lineage>
</organism>
<evidence type="ECO:0000313" key="3">
    <source>
        <dbReference type="Proteomes" id="UP000494363"/>
    </source>
</evidence>
<sequence length="127" mass="14387">MFGFGMARFIGLWWLVDAIVTFSFATHFGHSARSALEIAAAVFVGPLVLLLVIRILARPVVTFLVIRAERRRVSIEARYPRTRVTSLSSGNWLVTDLDTGKTRCELERDGVTVADRKPARLWRRSRT</sequence>
<name>A0A6J5DMK5_9BURK</name>
<proteinExistence type="predicted"/>
<accession>A0A6J5DMK5</accession>
<dbReference type="AlphaFoldDB" id="A0A6J5DMK5"/>
<keyword evidence="3" id="KW-1185">Reference proteome</keyword>
<dbReference type="RefSeq" id="WP_175226568.1">
    <property type="nucleotide sequence ID" value="NZ_CADIKH010000009.1"/>
</dbReference>
<keyword evidence="1" id="KW-0472">Membrane</keyword>
<reference evidence="2 3" key="1">
    <citation type="submission" date="2020-04" db="EMBL/GenBank/DDBJ databases">
        <authorList>
            <person name="De Canck E."/>
        </authorList>
    </citation>
    <scope>NUCLEOTIDE SEQUENCE [LARGE SCALE GENOMIC DNA]</scope>
    <source>
        <strain evidence="2 3">LMG 29542</strain>
    </source>
</reference>
<evidence type="ECO:0000313" key="2">
    <source>
        <dbReference type="EMBL" id="CAB3754235.1"/>
    </source>
</evidence>
<keyword evidence="1" id="KW-1133">Transmembrane helix</keyword>
<evidence type="ECO:0000256" key="1">
    <source>
        <dbReference type="SAM" id="Phobius"/>
    </source>
</evidence>
<feature type="transmembrane region" description="Helical" evidence="1">
    <location>
        <begin position="12"/>
        <end position="32"/>
    </location>
</feature>
<keyword evidence="1" id="KW-0812">Transmembrane</keyword>
<protein>
    <submittedName>
        <fullName evidence="2">Uncharacterized protein</fullName>
    </submittedName>
</protein>